<feature type="compositionally biased region" description="Low complexity" evidence="1">
    <location>
        <begin position="48"/>
        <end position="57"/>
    </location>
</feature>
<gene>
    <name evidence="2" type="ORF">A0H81_09274</name>
</gene>
<name>A0A1C7M0Y0_GRIFR</name>
<feature type="compositionally biased region" description="Low complexity" evidence="1">
    <location>
        <begin position="240"/>
        <end position="255"/>
    </location>
</feature>
<feature type="compositionally biased region" description="Basic and acidic residues" evidence="1">
    <location>
        <begin position="19"/>
        <end position="29"/>
    </location>
</feature>
<feature type="compositionally biased region" description="Low complexity" evidence="1">
    <location>
        <begin position="198"/>
        <end position="207"/>
    </location>
</feature>
<feature type="region of interest" description="Disordered" evidence="1">
    <location>
        <begin position="180"/>
        <end position="344"/>
    </location>
</feature>
<dbReference type="AlphaFoldDB" id="A0A1C7M0Y0"/>
<feature type="compositionally biased region" description="Low complexity" evidence="1">
    <location>
        <begin position="449"/>
        <end position="464"/>
    </location>
</feature>
<dbReference type="Proteomes" id="UP000092993">
    <property type="component" value="Unassembled WGS sequence"/>
</dbReference>
<evidence type="ECO:0000313" key="3">
    <source>
        <dbReference type="Proteomes" id="UP000092993"/>
    </source>
</evidence>
<dbReference type="EMBL" id="LUGG01000013">
    <property type="protein sequence ID" value="OBZ70580.1"/>
    <property type="molecule type" value="Genomic_DNA"/>
</dbReference>
<comment type="caution">
    <text evidence="2">The sequence shown here is derived from an EMBL/GenBank/DDBJ whole genome shotgun (WGS) entry which is preliminary data.</text>
</comment>
<feature type="compositionally biased region" description="Basic and acidic residues" evidence="1">
    <location>
        <begin position="356"/>
        <end position="371"/>
    </location>
</feature>
<evidence type="ECO:0000256" key="1">
    <source>
        <dbReference type="SAM" id="MobiDB-lite"/>
    </source>
</evidence>
<dbReference type="STRING" id="5627.A0A1C7M0Y0"/>
<dbReference type="OMA" id="PPFNARH"/>
<feature type="region of interest" description="Disordered" evidence="1">
    <location>
        <begin position="408"/>
        <end position="478"/>
    </location>
</feature>
<evidence type="ECO:0000313" key="2">
    <source>
        <dbReference type="EMBL" id="OBZ70580.1"/>
    </source>
</evidence>
<feature type="compositionally biased region" description="Pro residues" evidence="1">
    <location>
        <begin position="115"/>
        <end position="124"/>
    </location>
</feature>
<feature type="compositionally biased region" description="Low complexity" evidence="1">
    <location>
        <begin position="1"/>
        <end position="12"/>
    </location>
</feature>
<protein>
    <submittedName>
        <fullName evidence="2">Uncharacterized protein</fullName>
    </submittedName>
</protein>
<feature type="region of interest" description="Disordered" evidence="1">
    <location>
        <begin position="1"/>
        <end position="74"/>
    </location>
</feature>
<feature type="region of interest" description="Disordered" evidence="1">
    <location>
        <begin position="497"/>
        <end position="516"/>
    </location>
</feature>
<feature type="compositionally biased region" description="Polar residues" evidence="1">
    <location>
        <begin position="293"/>
        <end position="302"/>
    </location>
</feature>
<keyword evidence="3" id="KW-1185">Reference proteome</keyword>
<organism evidence="2 3">
    <name type="scientific">Grifola frondosa</name>
    <name type="common">Maitake</name>
    <name type="synonym">Polyporus frondosus</name>
    <dbReference type="NCBI Taxonomy" id="5627"/>
    <lineage>
        <taxon>Eukaryota</taxon>
        <taxon>Fungi</taxon>
        <taxon>Dikarya</taxon>
        <taxon>Basidiomycota</taxon>
        <taxon>Agaricomycotina</taxon>
        <taxon>Agaricomycetes</taxon>
        <taxon>Polyporales</taxon>
        <taxon>Grifolaceae</taxon>
        <taxon>Grifola</taxon>
    </lineage>
</organism>
<feature type="compositionally biased region" description="Acidic residues" evidence="1">
    <location>
        <begin position="222"/>
        <end position="232"/>
    </location>
</feature>
<feature type="compositionally biased region" description="Basic and acidic residues" evidence="1">
    <location>
        <begin position="260"/>
        <end position="273"/>
    </location>
</feature>
<proteinExistence type="predicted"/>
<sequence>MSSVSSISALPSPVRPPRARYEYRTDARQGLKPCTSHTVSPPLEPSTPSHSPHSYASRSHRSSPPPPRTFTIRRGLVPLRAVPTLAMSMQVYAPTPIRSPRPLSPAVPSSNLPSLPSPQRPPMNRPSSRSERLLRDTLRRAEEQERLLNLATLPSSPPFCSSPPLHSPHLSSTVAHMFNASCQMPSPPGEGRRHRRSTSSSIQSDASADVFERSPQLNVAEMADEEDEADDDWYWRERSGASVSSSSSGHGPSYGQAYHCESDNRRKSLDKENGNGGVAYGSAMSPSLARPQLQRSGKSSPNVPRRTHAHTKSASHAVSRTSLDGERSPRRSHQPGALLTPHEAVLRTRLEGVLRGAKVQERKTRSTERGDSQVGSGGGSGSGNSMASSRNLSGEGDFFFGDSSLTSQVSNDLKPTQPAGRARTRTSFSPSRPGPTGLDTLPRLPRTPQKPSSRGSKSSSGSPSPLTPPPSPPFNARHAAAQIKTMDGYISFATIEGLGVPDGADDDGSDEDSKARSRWWQWLHLASGKAGDGARIDSANSAASH</sequence>
<dbReference type="OrthoDB" id="3067719at2759"/>
<reference evidence="2 3" key="1">
    <citation type="submission" date="2016-03" db="EMBL/GenBank/DDBJ databases">
        <title>Whole genome sequencing of Grifola frondosa 9006-11.</title>
        <authorList>
            <person name="Min B."/>
            <person name="Park H."/>
            <person name="Kim J.-G."/>
            <person name="Cho H."/>
            <person name="Oh Y.-L."/>
            <person name="Kong W.-S."/>
            <person name="Choi I.-G."/>
        </authorList>
    </citation>
    <scope>NUCLEOTIDE SEQUENCE [LARGE SCALE GENOMIC DNA]</scope>
    <source>
        <strain evidence="2 3">9006-11</strain>
    </source>
</reference>
<feature type="region of interest" description="Disordered" evidence="1">
    <location>
        <begin position="356"/>
        <end position="395"/>
    </location>
</feature>
<accession>A0A1C7M0Y0</accession>
<feature type="region of interest" description="Disordered" evidence="1">
    <location>
        <begin position="100"/>
        <end position="132"/>
    </location>
</feature>